<evidence type="ECO:0000256" key="4">
    <source>
        <dbReference type="HAMAP-Rule" id="MF_00298"/>
    </source>
</evidence>
<dbReference type="Pfam" id="PF00293">
    <property type="entry name" value="NUDIX"/>
    <property type="match status" value="1"/>
</dbReference>
<feature type="short sequence motif" description="Nudix box" evidence="4">
    <location>
        <begin position="39"/>
        <end position="60"/>
    </location>
</feature>
<dbReference type="InterPro" id="IPR000086">
    <property type="entry name" value="NUDIX_hydrolase_dom"/>
</dbReference>
<organism evidence="6 7">
    <name type="scientific">Wohlfahrtiimonas larvae</name>
    <dbReference type="NCBI Taxonomy" id="1157986"/>
    <lineage>
        <taxon>Bacteria</taxon>
        <taxon>Pseudomonadati</taxon>
        <taxon>Pseudomonadota</taxon>
        <taxon>Gammaproteobacteria</taxon>
        <taxon>Cardiobacteriales</taxon>
        <taxon>Ignatzschineriaceae</taxon>
        <taxon>Wohlfahrtiimonas</taxon>
    </lineage>
</organism>
<dbReference type="NCBIfam" id="NF001936">
    <property type="entry name" value="PRK00714.1-3"/>
    <property type="match status" value="1"/>
</dbReference>
<keyword evidence="3 4" id="KW-0378">Hydrolase</keyword>
<evidence type="ECO:0000259" key="5">
    <source>
        <dbReference type="PROSITE" id="PS51462"/>
    </source>
</evidence>
<dbReference type="PRINTS" id="PR00502">
    <property type="entry name" value="NUDIXFAMILY"/>
</dbReference>
<evidence type="ECO:0000313" key="6">
    <source>
        <dbReference type="EMBL" id="GAA5101021.1"/>
    </source>
</evidence>
<gene>
    <name evidence="4 6" type="primary">rppH</name>
    <name evidence="4" type="synonym">nudH</name>
    <name evidence="6" type="ORF">GCM10023338_16340</name>
</gene>
<protein>
    <recommendedName>
        <fullName evidence="4">RNA pyrophosphohydrolase</fullName>
        <ecNumber evidence="4">3.6.1.-</ecNumber>
    </recommendedName>
    <alternativeName>
        <fullName evidence="4">(Di)nucleoside polyphosphate hydrolase</fullName>
    </alternativeName>
</protein>
<dbReference type="SUPFAM" id="SSF55811">
    <property type="entry name" value="Nudix"/>
    <property type="match status" value="1"/>
</dbReference>
<comment type="similarity">
    <text evidence="4">Belongs to the Nudix hydrolase family. RppH subfamily.</text>
</comment>
<comment type="cofactor">
    <cofactor evidence="1">
        <name>Mn(2+)</name>
        <dbReference type="ChEBI" id="CHEBI:29035"/>
    </cofactor>
</comment>
<evidence type="ECO:0000256" key="3">
    <source>
        <dbReference type="ARBA" id="ARBA00022801"/>
    </source>
</evidence>
<dbReference type="PANTHER" id="PTHR11839:SF22">
    <property type="entry name" value="NUDIX HYDROLASE 26, CHLOROPLASTIC"/>
    <property type="match status" value="1"/>
</dbReference>
<dbReference type="InterPro" id="IPR015797">
    <property type="entry name" value="NUDIX_hydrolase-like_dom_sf"/>
</dbReference>
<dbReference type="NCBIfam" id="NF001938">
    <property type="entry name" value="PRK00714.1-5"/>
    <property type="match status" value="1"/>
</dbReference>
<dbReference type="Proteomes" id="UP001500631">
    <property type="component" value="Unassembled WGS sequence"/>
</dbReference>
<dbReference type="InterPro" id="IPR022927">
    <property type="entry name" value="RppH"/>
</dbReference>
<comment type="function">
    <text evidence="4">Accelerates the degradation of transcripts by removing pyrophosphate from the 5'-end of triphosphorylated RNA, leading to a more labile monophosphorylated state that can stimulate subsequent ribonuclease cleavage.</text>
</comment>
<dbReference type="PANTHER" id="PTHR11839">
    <property type="entry name" value="UDP/ADP-SUGAR PYROPHOSPHATASE"/>
    <property type="match status" value="1"/>
</dbReference>
<evidence type="ECO:0000256" key="1">
    <source>
        <dbReference type="ARBA" id="ARBA00001936"/>
    </source>
</evidence>
<comment type="caution">
    <text evidence="6">The sequence shown here is derived from an EMBL/GenBank/DDBJ whole genome shotgun (WGS) entry which is preliminary data.</text>
</comment>
<evidence type="ECO:0000256" key="2">
    <source>
        <dbReference type="ARBA" id="ARBA00001946"/>
    </source>
</evidence>
<dbReference type="RefSeq" id="WP_077925796.1">
    <property type="nucleotide sequence ID" value="NZ_BAABKE010000005.1"/>
</dbReference>
<keyword evidence="7" id="KW-1185">Reference proteome</keyword>
<dbReference type="InterPro" id="IPR020084">
    <property type="entry name" value="NUDIX_hydrolase_CS"/>
</dbReference>
<evidence type="ECO:0000313" key="7">
    <source>
        <dbReference type="Proteomes" id="UP001500631"/>
    </source>
</evidence>
<feature type="domain" description="Nudix hydrolase" evidence="5">
    <location>
        <begin position="6"/>
        <end position="150"/>
    </location>
</feature>
<dbReference type="HAMAP" id="MF_00298">
    <property type="entry name" value="Nudix_RppH"/>
    <property type="match status" value="1"/>
</dbReference>
<dbReference type="Gene3D" id="3.90.79.10">
    <property type="entry name" value="Nucleoside Triphosphate Pyrophosphohydrolase"/>
    <property type="match status" value="1"/>
</dbReference>
<comment type="cofactor">
    <cofactor evidence="4">
        <name>a divalent metal cation</name>
        <dbReference type="ChEBI" id="CHEBI:60240"/>
    </cofactor>
</comment>
<dbReference type="PROSITE" id="PS00893">
    <property type="entry name" value="NUDIX_BOX"/>
    <property type="match status" value="1"/>
</dbReference>
<dbReference type="PROSITE" id="PS51462">
    <property type="entry name" value="NUDIX"/>
    <property type="match status" value="1"/>
</dbReference>
<dbReference type="EC" id="3.6.1.-" evidence="4"/>
<proteinExistence type="inferred from homology"/>
<sequence length="191" mass="22807">MIDNDGYRSNVGIILCNRDKKLFWGHRIGHLDSWQFPQGGIDEGESPEEAMFRELKEEVGLSSDDVKILGKTKSWLRYRLPQRLIRRNNTPRCIGQKQIWFLLELTSDEDAINLECFDTPEFDHWKWVEYWKPIDDVIYFKRKVYNRALVELAPLLFKGTAIPDKPLYEKRVDFRPKPKVRRSLYRMKSRS</sequence>
<dbReference type="InterPro" id="IPR020476">
    <property type="entry name" value="Nudix_hydrolase"/>
</dbReference>
<reference evidence="7" key="1">
    <citation type="journal article" date="2019" name="Int. J. Syst. Evol. Microbiol.">
        <title>The Global Catalogue of Microorganisms (GCM) 10K type strain sequencing project: providing services to taxonomists for standard genome sequencing and annotation.</title>
        <authorList>
            <consortium name="The Broad Institute Genomics Platform"/>
            <consortium name="The Broad Institute Genome Sequencing Center for Infectious Disease"/>
            <person name="Wu L."/>
            <person name="Ma J."/>
        </authorList>
    </citation>
    <scope>NUCLEOTIDE SEQUENCE [LARGE SCALE GENOMIC DNA]</scope>
    <source>
        <strain evidence="7">JCM 18424</strain>
    </source>
</reference>
<dbReference type="CDD" id="cd03671">
    <property type="entry name" value="NUDIX_Ap4A_hydrolase_plant_like"/>
    <property type="match status" value="1"/>
</dbReference>
<dbReference type="EMBL" id="BAABKE010000005">
    <property type="protein sequence ID" value="GAA5101021.1"/>
    <property type="molecule type" value="Genomic_DNA"/>
</dbReference>
<comment type="cofactor">
    <cofactor evidence="2">
        <name>Mg(2+)</name>
        <dbReference type="ChEBI" id="CHEBI:18420"/>
    </cofactor>
</comment>
<name>A0ABP9MSF6_9GAMM</name>
<dbReference type="NCBIfam" id="NF001937">
    <property type="entry name" value="PRK00714.1-4"/>
    <property type="match status" value="1"/>
</dbReference>
<accession>A0ABP9MSF6</accession>